<evidence type="ECO:0000313" key="8">
    <source>
        <dbReference type="Proteomes" id="UP000008144"/>
    </source>
</evidence>
<comment type="similarity">
    <text evidence="2">Belongs to the MSOX/MTOX family.</text>
</comment>
<dbReference type="GO" id="GO:0005777">
    <property type="term" value="C:peroxisome"/>
    <property type="evidence" value="ECO:0000318"/>
    <property type="project" value="GO_Central"/>
</dbReference>
<dbReference type="Pfam" id="PF01266">
    <property type="entry name" value="DAO"/>
    <property type="match status" value="1"/>
</dbReference>
<dbReference type="InterPro" id="IPR045170">
    <property type="entry name" value="MTOX"/>
</dbReference>
<reference evidence="8" key="1">
    <citation type="journal article" date="2002" name="Science">
        <title>The draft genome of Ciona intestinalis: insights into chordate and vertebrate origins.</title>
        <authorList>
            <person name="Dehal P."/>
            <person name="Satou Y."/>
            <person name="Campbell R.K."/>
            <person name="Chapman J."/>
            <person name="Degnan B."/>
            <person name="De Tomaso A."/>
            <person name="Davidson B."/>
            <person name="Di Gregorio A."/>
            <person name="Gelpke M."/>
            <person name="Goodstein D.M."/>
            <person name="Harafuji N."/>
            <person name="Hastings K.E."/>
            <person name="Ho I."/>
            <person name="Hotta K."/>
            <person name="Huang W."/>
            <person name="Kawashima T."/>
            <person name="Lemaire P."/>
            <person name="Martinez D."/>
            <person name="Meinertzhagen I.A."/>
            <person name="Necula S."/>
            <person name="Nonaka M."/>
            <person name="Putnam N."/>
            <person name="Rash S."/>
            <person name="Saiga H."/>
            <person name="Satake M."/>
            <person name="Terry A."/>
            <person name="Yamada L."/>
            <person name="Wang H.G."/>
            <person name="Awazu S."/>
            <person name="Azumi K."/>
            <person name="Boore J."/>
            <person name="Branno M."/>
            <person name="Chin-Bow S."/>
            <person name="DeSantis R."/>
            <person name="Doyle S."/>
            <person name="Francino P."/>
            <person name="Keys D.N."/>
            <person name="Haga S."/>
            <person name="Hayashi H."/>
            <person name="Hino K."/>
            <person name="Imai K.S."/>
            <person name="Inaba K."/>
            <person name="Kano S."/>
            <person name="Kobayashi K."/>
            <person name="Kobayashi M."/>
            <person name="Lee B.I."/>
            <person name="Makabe K.W."/>
            <person name="Manohar C."/>
            <person name="Matassi G."/>
            <person name="Medina M."/>
            <person name="Mochizuki Y."/>
            <person name="Mount S."/>
            <person name="Morishita T."/>
            <person name="Miura S."/>
            <person name="Nakayama A."/>
            <person name="Nishizaka S."/>
            <person name="Nomoto H."/>
            <person name="Ohta F."/>
            <person name="Oishi K."/>
            <person name="Rigoutsos I."/>
            <person name="Sano M."/>
            <person name="Sasaki A."/>
            <person name="Sasakura Y."/>
            <person name="Shoguchi E."/>
            <person name="Shin-i T."/>
            <person name="Spagnuolo A."/>
            <person name="Stainier D."/>
            <person name="Suzuki M.M."/>
            <person name="Tassy O."/>
            <person name="Takatori N."/>
            <person name="Tokuoka M."/>
            <person name="Yagi K."/>
            <person name="Yoshizaki F."/>
            <person name="Wada S."/>
            <person name="Zhang C."/>
            <person name="Hyatt P.D."/>
            <person name="Larimer F."/>
            <person name="Detter C."/>
            <person name="Doggett N."/>
            <person name="Glavina T."/>
            <person name="Hawkins T."/>
            <person name="Richardson P."/>
            <person name="Lucas S."/>
            <person name="Kohara Y."/>
            <person name="Levine M."/>
            <person name="Satoh N."/>
            <person name="Rokhsar D.S."/>
        </authorList>
    </citation>
    <scope>NUCLEOTIDE SEQUENCE [LARGE SCALE GENOMIC DNA]</scope>
</reference>
<dbReference type="Gene3D" id="3.50.50.60">
    <property type="entry name" value="FAD/NAD(P)-binding domain"/>
    <property type="match status" value="1"/>
</dbReference>
<gene>
    <name evidence="7" type="primary">LOC100183815</name>
</gene>
<name>F6V5Y1_CIOIN</name>
<evidence type="ECO:0000256" key="2">
    <source>
        <dbReference type="ARBA" id="ARBA00010989"/>
    </source>
</evidence>
<keyword evidence="4" id="KW-0274">FAD</keyword>
<keyword evidence="5" id="KW-0560">Oxidoreductase</keyword>
<dbReference type="SUPFAM" id="SSF51905">
    <property type="entry name" value="FAD/NAD(P)-binding domain"/>
    <property type="match status" value="1"/>
</dbReference>
<reference evidence="7" key="4">
    <citation type="submission" date="2025-09" db="UniProtKB">
        <authorList>
            <consortium name="Ensembl"/>
        </authorList>
    </citation>
    <scope>IDENTIFICATION</scope>
</reference>
<keyword evidence="8" id="KW-1185">Reference proteome</keyword>
<accession>A0A1W2WC90</accession>
<dbReference type="FunCoup" id="F6V5Y1">
    <property type="interactions" value="24"/>
</dbReference>
<dbReference type="PANTHER" id="PTHR10961">
    <property type="entry name" value="PEROXISOMAL SARCOSINE OXIDASE"/>
    <property type="match status" value="1"/>
</dbReference>
<dbReference type="GO" id="GO:0050031">
    <property type="term" value="F:L-pipecolate oxidase activity"/>
    <property type="evidence" value="ECO:0000318"/>
    <property type="project" value="GO_Central"/>
</dbReference>
<sequence>MSSFDVIVVGAGVIGSCTAYQLAKSGVNTLMIEQFPLPHSRGSSYGQTRLTKRSHRKPYMSDLVPESIAFWKSLEKDYGTQLLMQTGHLSIANSEKTNHVLEPMKTNLRNSNVDYTEFHGRDIGIAFPGLEFDSSFGAFFEPNGFTIKATKCLHALQSEFVKHGGTLQENEKVIEVKHLSANSVSIRTDSHKVYYAKSVVLACGPWINTVLRPFGIQLELQPVRVITYYWREKTVGKYSIHNNFPPFMVYFGVYHVYSTPSYEYPGLIKICYHYRAPVDPDAPDLLDKESEKAEVERLGILKQLIAKHFPQLESVPVLTENALQTITPNSDFIIDRLPGFPNIVIGAGFSGAGFGPAPAIGRALSRLATFQDPGQDMEVFKLGSRFVYNKAKL</sequence>
<evidence type="ECO:0000256" key="4">
    <source>
        <dbReference type="ARBA" id="ARBA00022827"/>
    </source>
</evidence>
<evidence type="ECO:0000256" key="1">
    <source>
        <dbReference type="ARBA" id="ARBA00001974"/>
    </source>
</evidence>
<evidence type="ECO:0000256" key="5">
    <source>
        <dbReference type="ARBA" id="ARBA00023002"/>
    </source>
</evidence>
<dbReference type="AlphaFoldDB" id="F6V5Y1"/>
<organism evidence="7 8">
    <name type="scientific">Ciona intestinalis</name>
    <name type="common">Transparent sea squirt</name>
    <name type="synonym">Ascidia intestinalis</name>
    <dbReference type="NCBI Taxonomy" id="7719"/>
    <lineage>
        <taxon>Eukaryota</taxon>
        <taxon>Metazoa</taxon>
        <taxon>Chordata</taxon>
        <taxon>Tunicata</taxon>
        <taxon>Ascidiacea</taxon>
        <taxon>Phlebobranchia</taxon>
        <taxon>Cionidae</taxon>
        <taxon>Ciona</taxon>
    </lineage>
</organism>
<feature type="domain" description="FAD dependent oxidoreductase" evidence="6">
    <location>
        <begin position="5"/>
        <end position="366"/>
    </location>
</feature>
<comment type="cofactor">
    <cofactor evidence="1">
        <name>FAD</name>
        <dbReference type="ChEBI" id="CHEBI:57692"/>
    </cofactor>
</comment>
<dbReference type="GO" id="GO:0033514">
    <property type="term" value="P:L-lysine catabolic process to acetyl-CoA via L-pipecolate"/>
    <property type="evidence" value="ECO:0000318"/>
    <property type="project" value="GO_Central"/>
</dbReference>
<accession>F6V5Y1</accession>
<dbReference type="GO" id="GO:0008115">
    <property type="term" value="F:sarcosine oxidase activity"/>
    <property type="evidence" value="ECO:0000318"/>
    <property type="project" value="GO_Central"/>
</dbReference>
<keyword evidence="3" id="KW-0285">Flavoprotein</keyword>
<dbReference type="InParanoid" id="F6V5Y1"/>
<dbReference type="SUPFAM" id="SSF54373">
    <property type="entry name" value="FAD-linked reductases, C-terminal domain"/>
    <property type="match status" value="1"/>
</dbReference>
<dbReference type="HOGENOM" id="CLU_007884_2_2_1"/>
<dbReference type="GO" id="GO:0050660">
    <property type="term" value="F:flavin adenine dinucleotide binding"/>
    <property type="evidence" value="ECO:0007669"/>
    <property type="project" value="InterPro"/>
</dbReference>
<dbReference type="Ensembl" id="ENSCINT00000012361.3">
    <property type="protein sequence ID" value="ENSCINP00000012361.3"/>
    <property type="gene ID" value="ENSCING00000005988.3"/>
</dbReference>
<dbReference type="Proteomes" id="UP000008144">
    <property type="component" value="Chromosome 4"/>
</dbReference>
<reference evidence="7" key="2">
    <citation type="journal article" date="2008" name="Genome Biol.">
        <title>Improved genome assembly and evidence-based global gene model set for the chordate Ciona intestinalis: new insight into intron and operon populations.</title>
        <authorList>
            <person name="Satou Y."/>
            <person name="Mineta K."/>
            <person name="Ogasawara M."/>
            <person name="Sasakura Y."/>
            <person name="Shoguchi E."/>
            <person name="Ueno K."/>
            <person name="Yamada L."/>
            <person name="Matsumoto J."/>
            <person name="Wasserscheid J."/>
            <person name="Dewar K."/>
            <person name="Wiley G.B."/>
            <person name="Macmil S.L."/>
            <person name="Roe B.A."/>
            <person name="Zeller R.W."/>
            <person name="Hastings K.E."/>
            <person name="Lemaire P."/>
            <person name="Lindquist E."/>
            <person name="Endo T."/>
            <person name="Hotta K."/>
            <person name="Inaba K."/>
        </authorList>
    </citation>
    <scope>NUCLEOTIDE SEQUENCE [LARGE SCALE GENOMIC DNA]</scope>
    <source>
        <strain evidence="7">wild type</strain>
    </source>
</reference>
<dbReference type="InterPro" id="IPR006076">
    <property type="entry name" value="FAD-dep_OxRdtase"/>
</dbReference>
<dbReference type="STRING" id="7719.ENSCINP00000012361"/>
<dbReference type="InterPro" id="IPR036188">
    <property type="entry name" value="FAD/NAD-bd_sf"/>
</dbReference>
<dbReference type="RefSeq" id="XP_002126549.1">
    <property type="nucleotide sequence ID" value="XM_002126513.5"/>
</dbReference>
<dbReference type="EMBL" id="EAAA01001980">
    <property type="status" value="NOT_ANNOTATED_CDS"/>
    <property type="molecule type" value="Genomic_DNA"/>
</dbReference>
<protein>
    <submittedName>
        <fullName evidence="7">Peroxisomal sarcosine oxidase-like</fullName>
    </submittedName>
</protein>
<dbReference type="GeneID" id="100183815"/>
<dbReference type="Gene3D" id="3.30.9.10">
    <property type="entry name" value="D-Amino Acid Oxidase, subunit A, domain 2"/>
    <property type="match status" value="1"/>
</dbReference>
<evidence type="ECO:0000313" key="7">
    <source>
        <dbReference type="Ensembl" id="ENSCINP00000012361.3"/>
    </source>
</evidence>
<proteinExistence type="inferred from homology"/>
<dbReference type="GeneTree" id="ENSGT00390000011000"/>
<reference evidence="7" key="3">
    <citation type="submission" date="2025-08" db="UniProtKB">
        <authorList>
            <consortium name="Ensembl"/>
        </authorList>
    </citation>
    <scope>IDENTIFICATION</scope>
</reference>
<dbReference type="PANTHER" id="PTHR10961:SF46">
    <property type="entry name" value="PEROXISOMAL SARCOSINE OXIDASE"/>
    <property type="match status" value="1"/>
</dbReference>
<dbReference type="OrthoDB" id="424974at2759"/>
<evidence type="ECO:0000256" key="3">
    <source>
        <dbReference type="ARBA" id="ARBA00022630"/>
    </source>
</evidence>
<dbReference type="OMA" id="HTEYEHR"/>
<evidence type="ECO:0000259" key="6">
    <source>
        <dbReference type="Pfam" id="PF01266"/>
    </source>
</evidence>